<organism evidence="3 4">
    <name type="scientific">Oidiodendron maius (strain Zn)</name>
    <dbReference type="NCBI Taxonomy" id="913774"/>
    <lineage>
        <taxon>Eukaryota</taxon>
        <taxon>Fungi</taxon>
        <taxon>Dikarya</taxon>
        <taxon>Ascomycota</taxon>
        <taxon>Pezizomycotina</taxon>
        <taxon>Leotiomycetes</taxon>
        <taxon>Leotiomycetes incertae sedis</taxon>
        <taxon>Myxotrichaceae</taxon>
        <taxon>Oidiodendron</taxon>
    </lineage>
</organism>
<reference evidence="3 4" key="1">
    <citation type="submission" date="2014-04" db="EMBL/GenBank/DDBJ databases">
        <authorList>
            <consortium name="DOE Joint Genome Institute"/>
            <person name="Kuo A."/>
            <person name="Martino E."/>
            <person name="Perotto S."/>
            <person name="Kohler A."/>
            <person name="Nagy L.G."/>
            <person name="Floudas D."/>
            <person name="Copeland A."/>
            <person name="Barry K.W."/>
            <person name="Cichocki N."/>
            <person name="Veneault-Fourrey C."/>
            <person name="LaButti K."/>
            <person name="Lindquist E.A."/>
            <person name="Lipzen A."/>
            <person name="Lundell T."/>
            <person name="Morin E."/>
            <person name="Murat C."/>
            <person name="Sun H."/>
            <person name="Tunlid A."/>
            <person name="Henrissat B."/>
            <person name="Grigoriev I.V."/>
            <person name="Hibbett D.S."/>
            <person name="Martin F."/>
            <person name="Nordberg H.P."/>
            <person name="Cantor M.N."/>
            <person name="Hua S.X."/>
        </authorList>
    </citation>
    <scope>NUCLEOTIDE SEQUENCE [LARGE SCALE GENOMIC DNA]</scope>
    <source>
        <strain evidence="3 4">Zn</strain>
    </source>
</reference>
<dbReference type="InterPro" id="IPR000639">
    <property type="entry name" value="Epox_hydrolase-like"/>
</dbReference>
<accession>A0A0C3D4N3</accession>
<dbReference type="PANTHER" id="PTHR43798">
    <property type="entry name" value="MONOACYLGLYCEROL LIPASE"/>
    <property type="match status" value="1"/>
</dbReference>
<dbReference type="InterPro" id="IPR000073">
    <property type="entry name" value="AB_hydrolase_1"/>
</dbReference>
<dbReference type="EMBL" id="KN832883">
    <property type="protein sequence ID" value="KIM96867.1"/>
    <property type="molecule type" value="Genomic_DNA"/>
</dbReference>
<evidence type="ECO:0000256" key="1">
    <source>
        <dbReference type="ARBA" id="ARBA00022801"/>
    </source>
</evidence>
<protein>
    <recommendedName>
        <fullName evidence="2">AB hydrolase-1 domain-containing protein</fullName>
    </recommendedName>
</protein>
<gene>
    <name evidence="3" type="ORF">OIDMADRAFT_80651</name>
</gene>
<feature type="domain" description="AB hydrolase-1" evidence="2">
    <location>
        <begin position="3"/>
        <end position="245"/>
    </location>
</feature>
<dbReference type="InterPro" id="IPR050266">
    <property type="entry name" value="AB_hydrolase_sf"/>
</dbReference>
<dbReference type="PRINTS" id="PR00111">
    <property type="entry name" value="ABHYDROLASE"/>
</dbReference>
<dbReference type="GO" id="GO:0016787">
    <property type="term" value="F:hydrolase activity"/>
    <property type="evidence" value="ECO:0007669"/>
    <property type="project" value="UniProtKB-KW"/>
</dbReference>
<dbReference type="PRINTS" id="PR00412">
    <property type="entry name" value="EPOXHYDRLASE"/>
</dbReference>
<dbReference type="AlphaFoldDB" id="A0A0C3D4N3"/>
<dbReference type="PANTHER" id="PTHR43798:SF31">
    <property type="entry name" value="AB HYDROLASE SUPERFAMILY PROTEIN YCLE"/>
    <property type="match status" value="1"/>
</dbReference>
<reference evidence="4" key="2">
    <citation type="submission" date="2015-01" db="EMBL/GenBank/DDBJ databases">
        <title>Evolutionary Origins and Diversification of the Mycorrhizal Mutualists.</title>
        <authorList>
            <consortium name="DOE Joint Genome Institute"/>
            <consortium name="Mycorrhizal Genomics Consortium"/>
            <person name="Kohler A."/>
            <person name="Kuo A."/>
            <person name="Nagy L.G."/>
            <person name="Floudas D."/>
            <person name="Copeland A."/>
            <person name="Barry K.W."/>
            <person name="Cichocki N."/>
            <person name="Veneault-Fourrey C."/>
            <person name="LaButti K."/>
            <person name="Lindquist E.A."/>
            <person name="Lipzen A."/>
            <person name="Lundell T."/>
            <person name="Morin E."/>
            <person name="Murat C."/>
            <person name="Riley R."/>
            <person name="Ohm R."/>
            <person name="Sun H."/>
            <person name="Tunlid A."/>
            <person name="Henrissat B."/>
            <person name="Grigoriev I.V."/>
            <person name="Hibbett D.S."/>
            <person name="Martin F."/>
        </authorList>
    </citation>
    <scope>NUCLEOTIDE SEQUENCE [LARGE SCALE GENOMIC DNA]</scope>
    <source>
        <strain evidence="4">Zn</strain>
    </source>
</reference>
<dbReference type="InParanoid" id="A0A0C3D4N3"/>
<keyword evidence="1" id="KW-0378">Hydrolase</keyword>
<feature type="non-terminal residue" evidence="3">
    <location>
        <position position="253"/>
    </location>
</feature>
<evidence type="ECO:0000313" key="4">
    <source>
        <dbReference type="Proteomes" id="UP000054321"/>
    </source>
</evidence>
<dbReference type="SUPFAM" id="SSF53474">
    <property type="entry name" value="alpha/beta-Hydrolases"/>
    <property type="match status" value="1"/>
</dbReference>
<feature type="non-terminal residue" evidence="3">
    <location>
        <position position="1"/>
    </location>
</feature>
<dbReference type="OrthoDB" id="190201at2759"/>
<dbReference type="HOGENOM" id="CLU_020336_50_4_1"/>
<dbReference type="Pfam" id="PF12697">
    <property type="entry name" value="Abhydrolase_6"/>
    <property type="match status" value="1"/>
</dbReference>
<dbReference type="InterPro" id="IPR029058">
    <property type="entry name" value="AB_hydrolase_fold"/>
</dbReference>
<dbReference type="Gene3D" id="3.40.50.1820">
    <property type="entry name" value="alpha/beta hydrolase"/>
    <property type="match status" value="1"/>
</dbReference>
<name>A0A0C3D4N3_OIDMZ</name>
<proteinExistence type="predicted"/>
<sequence>PSLVFLHFWGGSSKTFSSVTKILSPHFPTVALSFRGWGDSSGPDEAGAYTIADFSTDVETVIQNLCLKAVILIGHSMGGKVAAAIAGRHILPAGLLKGLVLLAPAPPGPLPLPDPVMREQQLHAFDTIENAQGAIRTVLTTPENQALIDDLVKSIAEDMVRGNKWAKIAWPTYGMSEDINKHFDRVDIPVLVVAGGSDVIEPPERMRTEIRDKLNDKLDGKASLVVVEGSGHLLPLEKPEEVARAVKVFVESL</sequence>
<keyword evidence="4" id="KW-1185">Reference proteome</keyword>
<evidence type="ECO:0000313" key="3">
    <source>
        <dbReference type="EMBL" id="KIM96867.1"/>
    </source>
</evidence>
<evidence type="ECO:0000259" key="2">
    <source>
        <dbReference type="Pfam" id="PF12697"/>
    </source>
</evidence>
<dbReference type="STRING" id="913774.A0A0C3D4N3"/>
<dbReference type="GO" id="GO:0016020">
    <property type="term" value="C:membrane"/>
    <property type="evidence" value="ECO:0007669"/>
    <property type="project" value="TreeGrafter"/>
</dbReference>
<dbReference type="Proteomes" id="UP000054321">
    <property type="component" value="Unassembled WGS sequence"/>
</dbReference>